<evidence type="ECO:0000256" key="5">
    <source>
        <dbReference type="ARBA" id="ARBA00049233"/>
    </source>
</evidence>
<evidence type="ECO:0000256" key="3">
    <source>
        <dbReference type="ARBA" id="ARBA00038984"/>
    </source>
</evidence>
<keyword evidence="9" id="KW-1185">Reference proteome</keyword>
<evidence type="ECO:0000313" key="9">
    <source>
        <dbReference type="Proteomes" id="UP000092730"/>
    </source>
</evidence>
<dbReference type="KEGG" id="kbi:30207761"/>
<evidence type="ECO:0000259" key="6">
    <source>
        <dbReference type="Pfam" id="PF01408"/>
    </source>
</evidence>
<dbReference type="EMBL" id="CP144542">
    <property type="protein sequence ID" value="WVW82641.1"/>
    <property type="molecule type" value="Genomic_DNA"/>
</dbReference>
<dbReference type="Gene3D" id="3.40.50.720">
    <property type="entry name" value="NAD(P)-binding Rossmann-like Domain"/>
    <property type="match status" value="1"/>
</dbReference>
<organism evidence="8 9">
    <name type="scientific">Kwoniella bestiolae CBS 10118</name>
    <dbReference type="NCBI Taxonomy" id="1296100"/>
    <lineage>
        <taxon>Eukaryota</taxon>
        <taxon>Fungi</taxon>
        <taxon>Dikarya</taxon>
        <taxon>Basidiomycota</taxon>
        <taxon>Agaricomycotina</taxon>
        <taxon>Tremellomycetes</taxon>
        <taxon>Tremellales</taxon>
        <taxon>Cryptococcaceae</taxon>
        <taxon>Kwoniella</taxon>
    </lineage>
</organism>
<sequence>MSSYVASWGIIGCGWISSMFVKDLCVEREDSTEISHSIVAVGSRDLKKAQIFVDEFCPKGSTAQARNPGLPKPAAFGSYEEVFNHKDVDIIYIGTLNSGHYSDAKAALLAGKNVLVEKPACLNAAEWRDLTGIAVEKKLFLMEDVPDSHRNFALETAGGVMYDLGPYTVLCALLALYHHPDNSRSKPDKVFGNMVKARTGVDLSTTISMEFPKLEATALLTASFAYNSPKDERCVIIGTQGEIVLNDGLSRITKMTIKRYDQEPTFRPTRWQENEVIEKPLPGFGLMFEADAVAKSIRNEELQNSRMPHDETAMVLEIFDQVRQQNGYTLPDGVEEISK</sequence>
<dbReference type="PANTHER" id="PTHR22604">
    <property type="entry name" value="OXIDOREDUCTASES"/>
    <property type="match status" value="1"/>
</dbReference>
<dbReference type="SUPFAM" id="SSF55347">
    <property type="entry name" value="Glyceraldehyde-3-phosphate dehydrogenase-like, C-terminal domain"/>
    <property type="match status" value="1"/>
</dbReference>
<protein>
    <recommendedName>
        <fullName evidence="3">D-xylose 1-dehydrogenase (NADP(+), D-xylono-1,5-lactone-forming)</fullName>
        <ecNumber evidence="3">1.1.1.179</ecNumber>
    </recommendedName>
    <alternativeName>
        <fullName evidence="4">D-xylose-NADP dehydrogenase</fullName>
    </alternativeName>
</protein>
<dbReference type="Gene3D" id="3.30.360.10">
    <property type="entry name" value="Dihydrodipicolinate Reductase, domain 2"/>
    <property type="match status" value="1"/>
</dbReference>
<proteinExistence type="inferred from homology"/>
<feature type="domain" description="Gfo/Idh/MocA-like oxidoreductase N-terminal" evidence="6">
    <location>
        <begin position="8"/>
        <end position="142"/>
    </location>
</feature>
<dbReference type="InterPro" id="IPR036291">
    <property type="entry name" value="NAD(P)-bd_dom_sf"/>
</dbReference>
<accession>A0AAJ8K7V7</accession>
<dbReference type="GeneID" id="30207761"/>
<dbReference type="InterPro" id="IPR050984">
    <property type="entry name" value="Gfo/Idh/MocA_domain"/>
</dbReference>
<reference evidence="8" key="2">
    <citation type="submission" date="2024-02" db="EMBL/GenBank/DDBJ databases">
        <title>Comparative genomics of Cryptococcus and Kwoniella reveals pathogenesis evolution and contrasting modes of karyotype evolution via chromosome fusion or intercentromeric recombination.</title>
        <authorList>
            <person name="Coelho M.A."/>
            <person name="David-Palma M."/>
            <person name="Shea T."/>
            <person name="Bowers K."/>
            <person name="McGinley-Smith S."/>
            <person name="Mohammad A.W."/>
            <person name="Gnirke A."/>
            <person name="Yurkov A.M."/>
            <person name="Nowrousian M."/>
            <person name="Sun S."/>
            <person name="Cuomo C.A."/>
            <person name="Heitman J."/>
        </authorList>
    </citation>
    <scope>NUCLEOTIDE SEQUENCE</scope>
    <source>
        <strain evidence="8">CBS 10118</strain>
    </source>
</reference>
<gene>
    <name evidence="8" type="ORF">I302_104652</name>
</gene>
<dbReference type="Pfam" id="PF22725">
    <property type="entry name" value="GFO_IDH_MocA_C3"/>
    <property type="match status" value="1"/>
</dbReference>
<dbReference type="EC" id="1.1.1.179" evidence="3"/>
<evidence type="ECO:0000256" key="2">
    <source>
        <dbReference type="ARBA" id="ARBA00023002"/>
    </source>
</evidence>
<dbReference type="RefSeq" id="XP_065725993.1">
    <property type="nucleotide sequence ID" value="XM_065869921.1"/>
</dbReference>
<dbReference type="InterPro" id="IPR055170">
    <property type="entry name" value="GFO_IDH_MocA-like_dom"/>
</dbReference>
<reference evidence="8" key="1">
    <citation type="submission" date="2013-07" db="EMBL/GenBank/DDBJ databases">
        <authorList>
            <consortium name="The Broad Institute Genome Sequencing Platform"/>
            <person name="Cuomo C."/>
            <person name="Litvintseva A."/>
            <person name="Chen Y."/>
            <person name="Heitman J."/>
            <person name="Sun S."/>
            <person name="Springer D."/>
            <person name="Dromer F."/>
            <person name="Young S.K."/>
            <person name="Zeng Q."/>
            <person name="Gargeya S."/>
            <person name="Fitzgerald M."/>
            <person name="Abouelleil A."/>
            <person name="Alvarado L."/>
            <person name="Berlin A.M."/>
            <person name="Chapman S.B."/>
            <person name="Dewar J."/>
            <person name="Goldberg J."/>
            <person name="Griggs A."/>
            <person name="Gujja S."/>
            <person name="Hansen M."/>
            <person name="Howarth C."/>
            <person name="Imamovic A."/>
            <person name="Larimer J."/>
            <person name="McCowan C."/>
            <person name="Murphy C."/>
            <person name="Pearson M."/>
            <person name="Priest M."/>
            <person name="Roberts A."/>
            <person name="Saif S."/>
            <person name="Shea T."/>
            <person name="Sykes S."/>
            <person name="Wortman J."/>
            <person name="Nusbaum C."/>
            <person name="Birren B."/>
        </authorList>
    </citation>
    <scope>NUCLEOTIDE SEQUENCE</scope>
    <source>
        <strain evidence="8">CBS 10118</strain>
    </source>
</reference>
<dbReference type="GO" id="GO:0047837">
    <property type="term" value="F:D-xylose 1-dehydrogenase (NADP+) activity"/>
    <property type="evidence" value="ECO:0007669"/>
    <property type="project" value="UniProtKB-EC"/>
</dbReference>
<dbReference type="Pfam" id="PF01408">
    <property type="entry name" value="GFO_IDH_MocA"/>
    <property type="match status" value="1"/>
</dbReference>
<evidence type="ECO:0000256" key="1">
    <source>
        <dbReference type="ARBA" id="ARBA00010928"/>
    </source>
</evidence>
<dbReference type="PANTHER" id="PTHR22604:SF105">
    <property type="entry name" value="TRANS-1,2-DIHYDROBENZENE-1,2-DIOL DEHYDROGENASE"/>
    <property type="match status" value="1"/>
</dbReference>
<evidence type="ECO:0000313" key="8">
    <source>
        <dbReference type="EMBL" id="WVW82641.1"/>
    </source>
</evidence>
<keyword evidence="2" id="KW-0560">Oxidoreductase</keyword>
<dbReference type="InterPro" id="IPR000683">
    <property type="entry name" value="Gfo/Idh/MocA-like_OxRdtase_N"/>
</dbReference>
<evidence type="ECO:0000259" key="7">
    <source>
        <dbReference type="Pfam" id="PF22725"/>
    </source>
</evidence>
<dbReference type="AlphaFoldDB" id="A0AAJ8K7V7"/>
<comment type="catalytic activity">
    <reaction evidence="5">
        <text>D-xylose + NADP(+) = D-xylono-1,5-lactone + NADPH + H(+)</text>
        <dbReference type="Rhea" id="RHEA:22000"/>
        <dbReference type="ChEBI" id="CHEBI:15378"/>
        <dbReference type="ChEBI" id="CHEBI:15867"/>
        <dbReference type="ChEBI" id="CHEBI:53455"/>
        <dbReference type="ChEBI" id="CHEBI:57783"/>
        <dbReference type="ChEBI" id="CHEBI:58349"/>
        <dbReference type="EC" id="1.1.1.179"/>
    </reaction>
</comment>
<dbReference type="Proteomes" id="UP000092730">
    <property type="component" value="Chromosome 2"/>
</dbReference>
<name>A0AAJ8K7V7_9TREE</name>
<feature type="domain" description="GFO/IDH/MocA-like oxidoreductase" evidence="7">
    <location>
        <begin position="149"/>
        <end position="243"/>
    </location>
</feature>
<dbReference type="GO" id="GO:0000166">
    <property type="term" value="F:nucleotide binding"/>
    <property type="evidence" value="ECO:0007669"/>
    <property type="project" value="InterPro"/>
</dbReference>
<evidence type="ECO:0000256" key="4">
    <source>
        <dbReference type="ARBA" id="ARBA00042988"/>
    </source>
</evidence>
<comment type="similarity">
    <text evidence="1">Belongs to the Gfo/Idh/MocA family.</text>
</comment>
<dbReference type="SUPFAM" id="SSF51735">
    <property type="entry name" value="NAD(P)-binding Rossmann-fold domains"/>
    <property type="match status" value="1"/>
</dbReference>